<dbReference type="InterPro" id="IPR035965">
    <property type="entry name" value="PAS-like_dom_sf"/>
</dbReference>
<dbReference type="AlphaFoldDB" id="A0A1M6EF85"/>
<dbReference type="PROSITE" id="PS51832">
    <property type="entry name" value="HD_GYP"/>
    <property type="match status" value="1"/>
</dbReference>
<gene>
    <name evidence="8" type="ORF">SAMN02745751_01179</name>
</gene>
<dbReference type="Pfam" id="PF13487">
    <property type="entry name" value="HD_5"/>
    <property type="match status" value="1"/>
</dbReference>
<dbReference type="Pfam" id="PF13188">
    <property type="entry name" value="PAS_8"/>
    <property type="match status" value="1"/>
</dbReference>
<evidence type="ECO:0000256" key="1">
    <source>
        <dbReference type="ARBA" id="ARBA00022553"/>
    </source>
</evidence>
<dbReference type="OrthoDB" id="9798833at2"/>
<evidence type="ECO:0000256" key="4">
    <source>
        <dbReference type="PROSITE-ProRule" id="PRU00169"/>
    </source>
</evidence>
<feature type="modified residue" description="4-aspartylphosphate" evidence="4">
    <location>
        <position position="55"/>
    </location>
</feature>
<evidence type="ECO:0000259" key="7">
    <source>
        <dbReference type="PROSITE" id="PS51832"/>
    </source>
</evidence>
<feature type="domain" description="Response regulatory" evidence="5">
    <location>
        <begin position="3"/>
        <end position="120"/>
    </location>
</feature>
<dbReference type="SMART" id="SM00267">
    <property type="entry name" value="GGDEF"/>
    <property type="match status" value="1"/>
</dbReference>
<feature type="domain" description="GGDEF" evidence="6">
    <location>
        <begin position="281"/>
        <end position="410"/>
    </location>
</feature>
<evidence type="ECO:0000313" key="8">
    <source>
        <dbReference type="EMBL" id="SHI84142.1"/>
    </source>
</evidence>
<protein>
    <submittedName>
        <fullName evidence="8">PAS domain S-box-containing protein/diguanylate cyclase (GGDEF) domain-containing protein</fullName>
    </submittedName>
</protein>
<dbReference type="CDD" id="cd00077">
    <property type="entry name" value="HDc"/>
    <property type="match status" value="1"/>
</dbReference>
<dbReference type="InterPro" id="IPR011006">
    <property type="entry name" value="CheY-like_superfamily"/>
</dbReference>
<reference evidence="8 9" key="1">
    <citation type="submission" date="2016-11" db="EMBL/GenBank/DDBJ databases">
        <authorList>
            <person name="Jaros S."/>
            <person name="Januszkiewicz K."/>
            <person name="Wedrychowicz H."/>
        </authorList>
    </citation>
    <scope>NUCLEOTIDE SEQUENCE [LARGE SCALE GENOMIC DNA]</scope>
    <source>
        <strain evidence="8 9">DSM 17477</strain>
    </source>
</reference>
<dbReference type="InterPro" id="IPR001789">
    <property type="entry name" value="Sig_transdc_resp-reg_receiver"/>
</dbReference>
<name>A0A1M6EF85_9FIRM</name>
<dbReference type="PROSITE" id="PS50887">
    <property type="entry name" value="GGDEF"/>
    <property type="match status" value="1"/>
</dbReference>
<proteinExistence type="predicted"/>
<dbReference type="CDD" id="cd01949">
    <property type="entry name" value="GGDEF"/>
    <property type="match status" value="1"/>
</dbReference>
<dbReference type="NCBIfam" id="TIGR00229">
    <property type="entry name" value="sensory_box"/>
    <property type="match status" value="1"/>
</dbReference>
<dbReference type="NCBIfam" id="TIGR00254">
    <property type="entry name" value="GGDEF"/>
    <property type="match status" value="1"/>
</dbReference>
<dbReference type="SUPFAM" id="SSF55785">
    <property type="entry name" value="PYP-like sensor domain (PAS domain)"/>
    <property type="match status" value="1"/>
</dbReference>
<keyword evidence="3" id="KW-0804">Transcription</keyword>
<dbReference type="Proteomes" id="UP000184052">
    <property type="component" value="Unassembled WGS sequence"/>
</dbReference>
<dbReference type="InterPro" id="IPR043128">
    <property type="entry name" value="Rev_trsase/Diguanyl_cyclase"/>
</dbReference>
<dbReference type="InterPro" id="IPR037522">
    <property type="entry name" value="HD_GYP_dom"/>
</dbReference>
<dbReference type="PROSITE" id="PS50110">
    <property type="entry name" value="RESPONSE_REGULATORY"/>
    <property type="match status" value="1"/>
</dbReference>
<dbReference type="InterPro" id="IPR052020">
    <property type="entry name" value="Cyclic_di-GMP/3'3'-cGAMP_PDE"/>
</dbReference>
<dbReference type="Gene3D" id="3.30.450.20">
    <property type="entry name" value="PAS domain"/>
    <property type="match status" value="1"/>
</dbReference>
<evidence type="ECO:0000313" key="9">
    <source>
        <dbReference type="Proteomes" id="UP000184052"/>
    </source>
</evidence>
<dbReference type="Pfam" id="PF00990">
    <property type="entry name" value="GGDEF"/>
    <property type="match status" value="1"/>
</dbReference>
<dbReference type="RefSeq" id="WP_073048521.1">
    <property type="nucleotide sequence ID" value="NZ_FQZL01000007.1"/>
</dbReference>
<feature type="domain" description="HD-GYP" evidence="7">
    <location>
        <begin position="402"/>
        <end position="596"/>
    </location>
</feature>
<dbReference type="Pfam" id="PF00072">
    <property type="entry name" value="Response_reg"/>
    <property type="match status" value="1"/>
</dbReference>
<dbReference type="SMART" id="SM00471">
    <property type="entry name" value="HDc"/>
    <property type="match status" value="1"/>
</dbReference>
<accession>A0A1M6EF85</accession>
<dbReference type="InterPro" id="IPR003607">
    <property type="entry name" value="HD/PDEase_dom"/>
</dbReference>
<dbReference type="SUPFAM" id="SSF55073">
    <property type="entry name" value="Nucleotide cyclase"/>
    <property type="match status" value="1"/>
</dbReference>
<dbReference type="Gene3D" id="1.10.3210.10">
    <property type="entry name" value="Hypothetical protein af1432"/>
    <property type="match status" value="1"/>
</dbReference>
<sequence>MTKVLVIDDESIIRDTLKSMLELDGFEVRTGFDGLDGLEIVKSEWGESLDVIVLDIKMPRMDGIEVLREIKSFNPELEVIMTTGHGAVESAIDAMRIGAFDYINKPMEYEELAISIDRAASVRNERKNRMIAENALKESEEKYRAVVEGASDGILIASEYRLIYGNPTFFSMSGYDQDEIESLLLSDIFSCEKNDCIHGIKNGSSILMKCVDGKGIYVEIKTNSIKYMGQECTLYILRDVTERIKAEEKIRYLSYYDNLTGVYNRTYFEDKWNQLEKNPVLPSTLIIADLNGLKIANDGFGHTTGDEVLRKAAALLKESCGKDDIVARLGGDEFALLMMGTGEEEAQRKIEKINKNAGRVSGLPLDISISMGYATMNNSFVDFGTLFTSAEEMMYRNKLISGDSVRNSILNTFINTLHEKSIETQEHCGRMQDLCRKMGRKMSLPGQKIDELVLLAALHDIGKIAIANEILTKKVRLTDEEMDQIKKHAEVGFRITSSCQEVAHISNFILCHHERWDGSGYPQGLKGEEIPFESRIISIVDAFDVMINDRPYRTGIEVEDAIKELVRCGGSQFDPKLIGVFVEMISEQRSSRNIYA</sequence>
<dbReference type="STRING" id="1121476.SAMN02745751_01179"/>
<dbReference type="SUPFAM" id="SSF52172">
    <property type="entry name" value="CheY-like"/>
    <property type="match status" value="1"/>
</dbReference>
<evidence type="ECO:0000256" key="2">
    <source>
        <dbReference type="ARBA" id="ARBA00023015"/>
    </source>
</evidence>
<evidence type="ECO:0000256" key="3">
    <source>
        <dbReference type="ARBA" id="ARBA00023163"/>
    </source>
</evidence>
<dbReference type="GO" id="GO:0000160">
    <property type="term" value="P:phosphorelay signal transduction system"/>
    <property type="evidence" value="ECO:0007669"/>
    <property type="project" value="InterPro"/>
</dbReference>
<organism evidence="8 9">
    <name type="scientific">Dethiosulfatibacter aminovorans DSM 17477</name>
    <dbReference type="NCBI Taxonomy" id="1121476"/>
    <lineage>
        <taxon>Bacteria</taxon>
        <taxon>Bacillati</taxon>
        <taxon>Bacillota</taxon>
        <taxon>Tissierellia</taxon>
        <taxon>Dethiosulfatibacter</taxon>
    </lineage>
</organism>
<keyword evidence="1 4" id="KW-0597">Phosphoprotein</keyword>
<dbReference type="SUPFAM" id="SSF109604">
    <property type="entry name" value="HD-domain/PDEase-like"/>
    <property type="match status" value="1"/>
</dbReference>
<keyword evidence="9" id="KW-1185">Reference proteome</keyword>
<dbReference type="EMBL" id="FQZL01000007">
    <property type="protein sequence ID" value="SHI84142.1"/>
    <property type="molecule type" value="Genomic_DNA"/>
</dbReference>
<dbReference type="SMART" id="SM00448">
    <property type="entry name" value="REC"/>
    <property type="match status" value="1"/>
</dbReference>
<dbReference type="Gene3D" id="3.30.70.270">
    <property type="match status" value="1"/>
</dbReference>
<evidence type="ECO:0000259" key="6">
    <source>
        <dbReference type="PROSITE" id="PS50887"/>
    </source>
</evidence>
<dbReference type="InterPro" id="IPR000160">
    <property type="entry name" value="GGDEF_dom"/>
</dbReference>
<dbReference type="Gene3D" id="3.40.50.2300">
    <property type="match status" value="1"/>
</dbReference>
<dbReference type="PANTHER" id="PTHR45228:SF1">
    <property type="entry name" value="CYCLIC DI-GMP PHOSPHODIESTERASE TM_0186"/>
    <property type="match status" value="1"/>
</dbReference>
<dbReference type="InterPro" id="IPR000014">
    <property type="entry name" value="PAS"/>
</dbReference>
<evidence type="ECO:0000259" key="5">
    <source>
        <dbReference type="PROSITE" id="PS50110"/>
    </source>
</evidence>
<dbReference type="FunFam" id="3.40.50.2300:FF:000018">
    <property type="entry name" value="DNA-binding transcriptional regulator NtrC"/>
    <property type="match status" value="1"/>
</dbReference>
<dbReference type="PANTHER" id="PTHR45228">
    <property type="entry name" value="CYCLIC DI-GMP PHOSPHODIESTERASE TM_0186-RELATED"/>
    <property type="match status" value="1"/>
</dbReference>
<dbReference type="InterPro" id="IPR029787">
    <property type="entry name" value="Nucleotide_cyclase"/>
</dbReference>
<keyword evidence="2" id="KW-0805">Transcription regulation</keyword>